<reference evidence="3" key="1">
    <citation type="submission" date="2015-03" db="EMBL/GenBank/DDBJ databases">
        <authorList>
            <consortium name="Pathogen Informatics"/>
            <person name="Murphy D."/>
        </authorList>
    </citation>
    <scope>NUCLEOTIDE SEQUENCE</scope>
    <source>
        <strain evidence="3">N09902308</strain>
    </source>
</reference>
<evidence type="ECO:0000256" key="1">
    <source>
        <dbReference type="SAM" id="MobiDB-lite"/>
    </source>
</evidence>
<feature type="region of interest" description="Disordered" evidence="1">
    <location>
        <begin position="70"/>
        <end position="89"/>
    </location>
</feature>
<name>A0A654U659_MYCTX</name>
<evidence type="ECO:0000313" key="4">
    <source>
        <dbReference type="Proteomes" id="UP000039021"/>
    </source>
</evidence>
<organism evidence="2 5">
    <name type="scientific">Mycobacterium tuberculosis</name>
    <dbReference type="NCBI Taxonomy" id="1773"/>
    <lineage>
        <taxon>Bacteria</taxon>
        <taxon>Bacillati</taxon>
        <taxon>Actinomycetota</taxon>
        <taxon>Actinomycetes</taxon>
        <taxon>Mycobacteriales</taxon>
        <taxon>Mycobacteriaceae</taxon>
        <taxon>Mycobacterium</taxon>
        <taxon>Mycobacterium tuberculosis complex</taxon>
    </lineage>
</organism>
<dbReference type="AlphaFoldDB" id="A0A654U659"/>
<reference evidence="4 5" key="2">
    <citation type="submission" date="2015-03" db="EMBL/GenBank/DDBJ databases">
        <authorList>
            <consortium name="Pathogen Informatics"/>
        </authorList>
    </citation>
    <scope>NUCLEOTIDE SEQUENCE [LARGE SCALE GENOMIC DNA]</scope>
    <source>
        <strain evidence="2 5">C09601061</strain>
        <strain evidence="4">N09902308</strain>
    </source>
</reference>
<dbReference type="Proteomes" id="UP000039021">
    <property type="component" value="Unassembled WGS sequence"/>
</dbReference>
<dbReference type="EMBL" id="CGCX01001977">
    <property type="protein sequence ID" value="CFS04519.1"/>
    <property type="molecule type" value="Genomic_DNA"/>
</dbReference>
<gene>
    <name evidence="2" type="ORF">ERS007657_03744</name>
    <name evidence="3" type="ORF">ERS007739_02581</name>
</gene>
<evidence type="ECO:0000313" key="2">
    <source>
        <dbReference type="EMBL" id="CFS04519.1"/>
    </source>
</evidence>
<proteinExistence type="predicted"/>
<protein>
    <submittedName>
        <fullName evidence="2">Uncharacterized protein</fullName>
    </submittedName>
</protein>
<accession>A0A654U659</accession>
<dbReference type="EMBL" id="CSBK01001201">
    <property type="protein sequence ID" value="COY42181.1"/>
    <property type="molecule type" value="Genomic_DNA"/>
</dbReference>
<evidence type="ECO:0000313" key="3">
    <source>
        <dbReference type="EMBL" id="COY42181.1"/>
    </source>
</evidence>
<sequence>MRLLTQLDGPANRVAGSSVVGDQQLHLVAALSDGAPKSARSEHFPELAVEVADGGHLAIRHDDAVHGAALTRPQLGRAEKDATQNSATA</sequence>
<dbReference type="Proteomes" id="UP000046680">
    <property type="component" value="Unassembled WGS sequence"/>
</dbReference>
<evidence type="ECO:0000313" key="5">
    <source>
        <dbReference type="Proteomes" id="UP000046680"/>
    </source>
</evidence>